<proteinExistence type="predicted"/>
<feature type="coiled-coil region" evidence="1">
    <location>
        <begin position="108"/>
        <end position="157"/>
    </location>
</feature>
<evidence type="ECO:0000313" key="4">
    <source>
        <dbReference type="Proteomes" id="UP000827724"/>
    </source>
</evidence>
<dbReference type="Proteomes" id="UP000827724">
    <property type="component" value="Unassembled WGS sequence"/>
</dbReference>
<gene>
    <name evidence="3" type="ORF">Trco_004886</name>
</gene>
<dbReference type="EMBL" id="JAIWOZ010000004">
    <property type="protein sequence ID" value="KAH6605733.1"/>
    <property type="molecule type" value="Genomic_DNA"/>
</dbReference>
<dbReference type="AlphaFoldDB" id="A0A9P8QMF3"/>
<evidence type="ECO:0000313" key="3">
    <source>
        <dbReference type="EMBL" id="KAH6605733.1"/>
    </source>
</evidence>
<evidence type="ECO:0000256" key="2">
    <source>
        <dbReference type="SAM" id="MobiDB-lite"/>
    </source>
</evidence>
<feature type="region of interest" description="Disordered" evidence="2">
    <location>
        <begin position="1"/>
        <end position="30"/>
    </location>
</feature>
<keyword evidence="1" id="KW-0175">Coiled coil</keyword>
<feature type="region of interest" description="Disordered" evidence="2">
    <location>
        <begin position="365"/>
        <end position="384"/>
    </location>
</feature>
<dbReference type="OrthoDB" id="4848543at2759"/>
<feature type="region of interest" description="Disordered" evidence="2">
    <location>
        <begin position="391"/>
        <end position="470"/>
    </location>
</feature>
<comment type="caution">
    <text evidence="3">The sequence shown here is derived from an EMBL/GenBank/DDBJ whole genome shotgun (WGS) entry which is preliminary data.</text>
</comment>
<name>A0A9P8QMF3_9HYPO</name>
<protein>
    <submittedName>
        <fullName evidence="3">Uncharacterized protein</fullName>
    </submittedName>
</protein>
<feature type="compositionally biased region" description="Basic and acidic residues" evidence="2">
    <location>
        <begin position="17"/>
        <end position="30"/>
    </location>
</feature>
<keyword evidence="4" id="KW-1185">Reference proteome</keyword>
<feature type="region of interest" description="Disordered" evidence="2">
    <location>
        <begin position="498"/>
        <end position="532"/>
    </location>
</feature>
<reference evidence="3" key="1">
    <citation type="submission" date="2021-08" db="EMBL/GenBank/DDBJ databases">
        <title>Chromosome-Level Trichoderma cornu-damae using Hi-C Data.</title>
        <authorList>
            <person name="Kim C.S."/>
        </authorList>
    </citation>
    <scope>NUCLEOTIDE SEQUENCE</scope>
    <source>
        <strain evidence="3">KA19-0412C</strain>
    </source>
</reference>
<evidence type="ECO:0000256" key="1">
    <source>
        <dbReference type="SAM" id="Coils"/>
    </source>
</evidence>
<accession>A0A9P8QMF3</accession>
<sequence>MDQLQKENACKSSASDAVDKALENSHKKREEMKKCLEEYRMQADKDIQQKDKVIWELKEKLNHQETLLAQEKLSADNLRAQAEEQTIARQLDSLIAGGNLVASNMLSRDDLELKLSAAENNVIESEQSSEHATSILLQDFTQQFSSHEVKIDHLESRLQQAYEGFTEKIETMVSGALNDGKKTTNLVRGAADELRNTLEQGFGQERERTEKLLLGNEIIVKALTTHIDDHKQQMAAQSDHKTHELQAILESERDAAAQLTRKIQALEQKAQESEVLRIQWLRDVQTAETARSQLKAIQERIPHVEGFDKKLDRLVEINKLIQSSAGFLAEESGWVQKELIGRLPEPIVSEAVVVSRDIYESTQALSIEPDGATESSPPTKEDAAWRKVTVHSPDPMEGSPSPPPTVRQEQKRRREIIQLRSILKSPAPPAAVESGNIEGPSPRPHVTQSKPGHPLNGSLHKTGSASSEEMVAEIRSRMLRHDWSFSTVADFERDIQSAGKKRLASESILMPPELDGTNDWDPKKPRTEHCTE</sequence>
<organism evidence="3 4">
    <name type="scientific">Trichoderma cornu-damae</name>
    <dbReference type="NCBI Taxonomy" id="654480"/>
    <lineage>
        <taxon>Eukaryota</taxon>
        <taxon>Fungi</taxon>
        <taxon>Dikarya</taxon>
        <taxon>Ascomycota</taxon>
        <taxon>Pezizomycotina</taxon>
        <taxon>Sordariomycetes</taxon>
        <taxon>Hypocreomycetidae</taxon>
        <taxon>Hypocreales</taxon>
        <taxon>Hypocreaceae</taxon>
        <taxon>Trichoderma</taxon>
    </lineage>
</organism>
<feature type="coiled-coil region" evidence="1">
    <location>
        <begin position="249"/>
        <end position="276"/>
    </location>
</feature>
<feature type="compositionally biased region" description="Basic and acidic residues" evidence="2">
    <location>
        <begin position="520"/>
        <end position="532"/>
    </location>
</feature>